<dbReference type="InterPro" id="IPR005952">
    <property type="entry name" value="Phosphogly_mut1"/>
</dbReference>
<dbReference type="GO" id="GO:0016868">
    <property type="term" value="F:intramolecular phosphotransferase activity"/>
    <property type="evidence" value="ECO:0007669"/>
    <property type="project" value="InterPro"/>
</dbReference>
<comment type="caution">
    <text evidence="7">The sequence shown here is derived from an EMBL/GenBank/DDBJ whole genome shotgun (WGS) entry which is preliminary data.</text>
</comment>
<dbReference type="GO" id="GO:0006096">
    <property type="term" value="P:glycolytic process"/>
    <property type="evidence" value="ECO:0007669"/>
    <property type="project" value="UniProtKB-KW"/>
</dbReference>
<gene>
    <name evidence="7" type="primary">cobC</name>
    <name evidence="7" type="ORF">GX523_08180</name>
</gene>
<dbReference type="EMBL" id="DUTF01000183">
    <property type="protein sequence ID" value="HHY26706.1"/>
    <property type="molecule type" value="Genomic_DNA"/>
</dbReference>
<keyword evidence="3" id="KW-0413">Isomerase</keyword>
<keyword evidence="2" id="KW-0324">Glycolysis</keyword>
<dbReference type="SMART" id="SM00855">
    <property type="entry name" value="PGAM"/>
    <property type="match status" value="1"/>
</dbReference>
<dbReference type="SUPFAM" id="SSF53254">
    <property type="entry name" value="Phosphoglycerate mutase-like"/>
    <property type="match status" value="1"/>
</dbReference>
<dbReference type="Proteomes" id="UP000553059">
    <property type="component" value="Unassembled WGS sequence"/>
</dbReference>
<dbReference type="GO" id="GO:0009236">
    <property type="term" value="P:cobalamin biosynthetic process"/>
    <property type="evidence" value="ECO:0007669"/>
    <property type="project" value="UniProtKB-UniRule"/>
</dbReference>
<dbReference type="InterPro" id="IPR013078">
    <property type="entry name" value="His_Pase_superF_clade-1"/>
</dbReference>
<dbReference type="InterPro" id="IPR017578">
    <property type="entry name" value="Ribazole_CobC"/>
</dbReference>
<evidence type="ECO:0000313" key="7">
    <source>
        <dbReference type="EMBL" id="HHY26706.1"/>
    </source>
</evidence>
<evidence type="ECO:0000256" key="5">
    <source>
        <dbReference type="PIRSR" id="PIRSR613078-1"/>
    </source>
</evidence>
<evidence type="ECO:0000256" key="1">
    <source>
        <dbReference type="ARBA" id="ARBA00006717"/>
    </source>
</evidence>
<evidence type="ECO:0000256" key="3">
    <source>
        <dbReference type="ARBA" id="ARBA00023235"/>
    </source>
</evidence>
<dbReference type="GO" id="GO:0043755">
    <property type="term" value="F:alpha-ribazole phosphatase activity"/>
    <property type="evidence" value="ECO:0007669"/>
    <property type="project" value="UniProtKB-UniRule"/>
</dbReference>
<dbReference type="AlphaFoldDB" id="A0A7C6Z4A7"/>
<accession>A0A7C6Z4A7</accession>
<name>A0A7C6Z4A7_9FIRM</name>
<proteinExistence type="inferred from homology"/>
<dbReference type="NCBIfam" id="TIGR03162">
    <property type="entry name" value="ribazole_cobC"/>
    <property type="match status" value="1"/>
</dbReference>
<organism evidence="7 8">
    <name type="scientific">Desulfitobacterium dehalogenans</name>
    <dbReference type="NCBI Taxonomy" id="36854"/>
    <lineage>
        <taxon>Bacteria</taxon>
        <taxon>Bacillati</taxon>
        <taxon>Bacillota</taxon>
        <taxon>Clostridia</taxon>
        <taxon>Eubacteriales</taxon>
        <taxon>Desulfitobacteriaceae</taxon>
        <taxon>Desulfitobacterium</taxon>
    </lineage>
</organism>
<dbReference type="InterPro" id="IPR029033">
    <property type="entry name" value="His_PPase_superfam"/>
</dbReference>
<feature type="binding site" evidence="6">
    <location>
        <position position="58"/>
    </location>
    <ligand>
        <name>substrate</name>
    </ligand>
</feature>
<dbReference type="Gene3D" id="3.40.50.1240">
    <property type="entry name" value="Phosphoglycerate mutase-like"/>
    <property type="match status" value="1"/>
</dbReference>
<comment type="similarity">
    <text evidence="1">Belongs to the phosphoglycerate mutase family. BPG-dependent PGAM subfamily.</text>
</comment>
<protein>
    <recommendedName>
        <fullName evidence="4">Alpha-ribazole phosphatase</fullName>
        <ecNumber evidence="4">3.1.3.73</ecNumber>
    </recommendedName>
</protein>
<reference evidence="7 8" key="1">
    <citation type="journal article" date="2020" name="Biotechnol. Biofuels">
        <title>New insights from the biogas microbiome by comprehensive genome-resolved metagenomics of nearly 1600 species originating from multiple anaerobic digesters.</title>
        <authorList>
            <person name="Campanaro S."/>
            <person name="Treu L."/>
            <person name="Rodriguez-R L.M."/>
            <person name="Kovalovszki A."/>
            <person name="Ziels R.M."/>
            <person name="Maus I."/>
            <person name="Zhu X."/>
            <person name="Kougias P.G."/>
            <person name="Basile A."/>
            <person name="Luo G."/>
            <person name="Schluter A."/>
            <person name="Konstantinidis K.T."/>
            <person name="Angelidaki I."/>
        </authorList>
    </citation>
    <scope>NUCLEOTIDE SEQUENCE [LARGE SCALE GENOMIC DNA]</scope>
    <source>
        <strain evidence="7">AS05jafATM_4</strain>
    </source>
</reference>
<evidence type="ECO:0000256" key="6">
    <source>
        <dbReference type="PIRSR" id="PIRSR613078-2"/>
    </source>
</evidence>
<dbReference type="EC" id="3.1.3.73" evidence="4"/>
<feature type="active site" description="Tele-phosphohistidine intermediate" evidence="5">
    <location>
        <position position="9"/>
    </location>
</feature>
<sequence length="199" mass="22752">MKKVYIVRHGDIGLGKNKRYIGIKDLPLSAEGRQQAFSLKERLREIPLDGIYCSVLTRSRETAAIIAEAHPLPITVLPELHEIEMGEWEGRLFSEIQERFPAEYRQRGKDIVNYGPPGGESFFQCYLRIIPVFERIVRSDAETSLIVGHAGVNRVILCHALGLPLHDLFSFKQSYGCLTLLCQNHRGQWEGKLKYPSRY</sequence>
<dbReference type="PANTHER" id="PTHR11931">
    <property type="entry name" value="PHOSPHOGLYCERATE MUTASE"/>
    <property type="match status" value="1"/>
</dbReference>
<dbReference type="PIRSF" id="PIRSF000709">
    <property type="entry name" value="6PFK_2-Ptase"/>
    <property type="match status" value="1"/>
</dbReference>
<evidence type="ECO:0000256" key="4">
    <source>
        <dbReference type="NCBIfam" id="TIGR03162"/>
    </source>
</evidence>
<feature type="active site" description="Proton donor/acceptor" evidence="5">
    <location>
        <position position="82"/>
    </location>
</feature>
<evidence type="ECO:0000256" key="2">
    <source>
        <dbReference type="ARBA" id="ARBA00023152"/>
    </source>
</evidence>
<evidence type="ECO:0000313" key="8">
    <source>
        <dbReference type="Proteomes" id="UP000553059"/>
    </source>
</evidence>
<dbReference type="Pfam" id="PF00300">
    <property type="entry name" value="His_Phos_1"/>
    <property type="match status" value="1"/>
</dbReference>
<dbReference type="CDD" id="cd07067">
    <property type="entry name" value="HP_PGM_like"/>
    <property type="match status" value="1"/>
</dbReference>